<gene>
    <name evidence="2" type="ORF">niasHT_024481</name>
</gene>
<reference evidence="2 3" key="1">
    <citation type="submission" date="2024-10" db="EMBL/GenBank/DDBJ databases">
        <authorList>
            <person name="Kim D."/>
        </authorList>
    </citation>
    <scope>NUCLEOTIDE SEQUENCE [LARGE SCALE GENOMIC DNA]</scope>
    <source>
        <strain evidence="2">BH-2024</strain>
    </source>
</reference>
<feature type="compositionally biased region" description="Basic residues" evidence="1">
    <location>
        <begin position="82"/>
        <end position="95"/>
    </location>
</feature>
<dbReference type="EMBL" id="JBICBT010000819">
    <property type="protein sequence ID" value="KAL3098727.1"/>
    <property type="molecule type" value="Genomic_DNA"/>
</dbReference>
<accession>A0ABD2K782</accession>
<feature type="region of interest" description="Disordered" evidence="1">
    <location>
        <begin position="81"/>
        <end position="109"/>
    </location>
</feature>
<protein>
    <submittedName>
        <fullName evidence="2">Uncharacterized protein</fullName>
    </submittedName>
</protein>
<evidence type="ECO:0000256" key="1">
    <source>
        <dbReference type="SAM" id="MobiDB-lite"/>
    </source>
</evidence>
<proteinExistence type="predicted"/>
<organism evidence="2 3">
    <name type="scientific">Heterodera trifolii</name>
    <dbReference type="NCBI Taxonomy" id="157864"/>
    <lineage>
        <taxon>Eukaryota</taxon>
        <taxon>Metazoa</taxon>
        <taxon>Ecdysozoa</taxon>
        <taxon>Nematoda</taxon>
        <taxon>Chromadorea</taxon>
        <taxon>Rhabditida</taxon>
        <taxon>Tylenchina</taxon>
        <taxon>Tylenchomorpha</taxon>
        <taxon>Tylenchoidea</taxon>
        <taxon>Heteroderidae</taxon>
        <taxon>Heteroderinae</taxon>
        <taxon>Heterodera</taxon>
    </lineage>
</organism>
<evidence type="ECO:0000313" key="3">
    <source>
        <dbReference type="Proteomes" id="UP001620626"/>
    </source>
</evidence>
<evidence type="ECO:0000313" key="2">
    <source>
        <dbReference type="EMBL" id="KAL3098727.1"/>
    </source>
</evidence>
<comment type="caution">
    <text evidence="2">The sequence shown here is derived from an EMBL/GenBank/DDBJ whole genome shotgun (WGS) entry which is preliminary data.</text>
</comment>
<dbReference type="Proteomes" id="UP001620626">
    <property type="component" value="Unassembled WGS sequence"/>
</dbReference>
<dbReference type="AlphaFoldDB" id="A0ABD2K782"/>
<name>A0ABD2K782_9BILA</name>
<sequence length="149" mass="17384">MEKIRKFGRDLQNEVAKDLLTEQLLQKNIKTVYGKSLSKEMAKEICLELTKRYKEKTDEAMEELYEREEVLNMTAKLEMFRQKSRTKPPVKKVGRKSCEGPAPETDNPGKAIYAVTCPLLVEHKEKLIKLRDQLKAQIEANERELMEQD</sequence>
<keyword evidence="3" id="KW-1185">Reference proteome</keyword>